<accession>A0A2R6A9H3</accession>
<evidence type="ECO:0000259" key="3">
    <source>
        <dbReference type="Pfam" id="PF06745"/>
    </source>
</evidence>
<dbReference type="EMBL" id="NEXC01000041">
    <property type="protein sequence ID" value="PSN82999.1"/>
    <property type="molecule type" value="Genomic_DNA"/>
</dbReference>
<proteinExistence type="predicted"/>
<sequence>MEWCTLTLVKTGNEELDRRLGGIPHPSLIFVEGEHGVGKTVLSAQFAKGFLESGFKGVFVTTEHLTFDLLVKLKEVKLDLSPWFLNGSLRIAPLNVRKFSWKSKFAEDLISVLLNFLKNVRCSFCIIDSLTLLSLYSEPRQTLDLFKASRIFADIGKTMIFTMHPGVHPESLHTEVRSIVDVYFRIKNVVIGGRRLKSLERIKNAGGAIGSDIISFDVDPSLGLRVVPLSLSRG</sequence>
<evidence type="ECO:0000256" key="1">
    <source>
        <dbReference type="ARBA" id="ARBA00022741"/>
    </source>
</evidence>
<dbReference type="GO" id="GO:0005524">
    <property type="term" value="F:ATP binding"/>
    <property type="evidence" value="ECO:0007669"/>
    <property type="project" value="UniProtKB-KW"/>
</dbReference>
<comment type="caution">
    <text evidence="4">The sequence shown here is derived from an EMBL/GenBank/DDBJ whole genome shotgun (WGS) entry which is preliminary data.</text>
</comment>
<gene>
    <name evidence="4" type="ORF">B9Q01_06230</name>
</gene>
<keyword evidence="4" id="KW-0966">Cell projection</keyword>
<dbReference type="SUPFAM" id="SSF52540">
    <property type="entry name" value="P-loop containing nucleoside triphosphate hydrolases"/>
    <property type="match status" value="1"/>
</dbReference>
<dbReference type="PANTHER" id="PTHR43637:SF3">
    <property type="entry name" value="FLAGELLA-RELATED PROTEIN H-RELATED"/>
    <property type="match status" value="1"/>
</dbReference>
<keyword evidence="2" id="KW-0067">ATP-binding</keyword>
<keyword evidence="4" id="KW-0282">Flagellum</keyword>
<dbReference type="PANTHER" id="PTHR43637">
    <property type="entry name" value="UPF0273 PROTEIN TM_0370"/>
    <property type="match status" value="1"/>
</dbReference>
<evidence type="ECO:0000313" key="5">
    <source>
        <dbReference type="Proteomes" id="UP000240880"/>
    </source>
</evidence>
<evidence type="ECO:0000256" key="2">
    <source>
        <dbReference type="ARBA" id="ARBA00022840"/>
    </source>
</evidence>
<protein>
    <submittedName>
        <fullName evidence="4">Flagellar accessory protein FlaH</fullName>
    </submittedName>
</protein>
<dbReference type="AlphaFoldDB" id="A0A2R6A9H3"/>
<keyword evidence="4" id="KW-0969">Cilium</keyword>
<dbReference type="Gene3D" id="3.40.50.300">
    <property type="entry name" value="P-loop containing nucleotide triphosphate hydrolases"/>
    <property type="match status" value="1"/>
</dbReference>
<dbReference type="InterPro" id="IPR027417">
    <property type="entry name" value="P-loop_NTPase"/>
</dbReference>
<dbReference type="Pfam" id="PF06745">
    <property type="entry name" value="ATPase"/>
    <property type="match status" value="1"/>
</dbReference>
<dbReference type="NCBIfam" id="NF004723">
    <property type="entry name" value="PRK06067.1"/>
    <property type="match status" value="1"/>
</dbReference>
<dbReference type="InterPro" id="IPR014774">
    <property type="entry name" value="KaiC-like_dom"/>
</dbReference>
<name>A0A2R6A9H3_9ARCH</name>
<organism evidence="4 5">
    <name type="scientific">Candidatus Marsarchaeota G1 archaeon OSP_D</name>
    <dbReference type="NCBI Taxonomy" id="1978155"/>
    <lineage>
        <taxon>Archaea</taxon>
        <taxon>Candidatus Marsarchaeota</taxon>
        <taxon>Candidatus Marsarchaeota group 1</taxon>
    </lineage>
</organism>
<feature type="domain" description="KaiC-like" evidence="3">
    <location>
        <begin position="9"/>
        <end position="228"/>
    </location>
</feature>
<keyword evidence="1" id="KW-0547">Nucleotide-binding</keyword>
<dbReference type="Proteomes" id="UP000240880">
    <property type="component" value="Unassembled WGS sequence"/>
</dbReference>
<evidence type="ECO:0000313" key="4">
    <source>
        <dbReference type="EMBL" id="PSN82999.1"/>
    </source>
</evidence>
<reference evidence="4 5" key="1">
    <citation type="submission" date="2017-04" db="EMBL/GenBank/DDBJ databases">
        <title>Novel microbial lineages endemic to geothermal iron-oxide mats fill important gaps in the evolutionary history of Archaea.</title>
        <authorList>
            <person name="Jay Z.J."/>
            <person name="Beam J.P."/>
            <person name="Dlakic M."/>
            <person name="Rusch D.B."/>
            <person name="Kozubal M.A."/>
            <person name="Inskeep W.P."/>
        </authorList>
    </citation>
    <scope>NUCLEOTIDE SEQUENCE [LARGE SCALE GENOMIC DNA]</scope>
    <source>
        <strain evidence="4">OSP_D</strain>
    </source>
</reference>